<gene>
    <name evidence="2" type="ORF">DVH24_015756</name>
</gene>
<sequence>MTGHWASPRSPYTTYSMTLPVTHCVAAVPTYPISKRRHKPPPSFSLRILSKSNQVSDVKTQQSTFYSLDPTRE</sequence>
<keyword evidence="3" id="KW-1185">Reference proteome</keyword>
<comment type="caution">
    <text evidence="2">The sequence shown here is derived from an EMBL/GenBank/DDBJ whole genome shotgun (WGS) entry which is preliminary data.</text>
</comment>
<reference evidence="2 3" key="1">
    <citation type="submission" date="2018-10" db="EMBL/GenBank/DDBJ databases">
        <title>A high-quality apple genome assembly.</title>
        <authorList>
            <person name="Hu J."/>
        </authorList>
    </citation>
    <scope>NUCLEOTIDE SEQUENCE [LARGE SCALE GENOMIC DNA]</scope>
    <source>
        <strain evidence="3">cv. HFTH1</strain>
        <tissue evidence="2">Young leaf</tissue>
    </source>
</reference>
<evidence type="ECO:0000313" key="2">
    <source>
        <dbReference type="EMBL" id="RXH71134.1"/>
    </source>
</evidence>
<dbReference type="EMBL" id="RDQH01000342">
    <property type="protein sequence ID" value="RXH71134.1"/>
    <property type="molecule type" value="Genomic_DNA"/>
</dbReference>
<name>A0A498HLF8_MALDO</name>
<evidence type="ECO:0000256" key="1">
    <source>
        <dbReference type="SAM" id="MobiDB-lite"/>
    </source>
</evidence>
<dbReference type="AlphaFoldDB" id="A0A498HLF8"/>
<evidence type="ECO:0000313" key="3">
    <source>
        <dbReference type="Proteomes" id="UP000290289"/>
    </source>
</evidence>
<feature type="compositionally biased region" description="Polar residues" evidence="1">
    <location>
        <begin position="53"/>
        <end position="66"/>
    </location>
</feature>
<accession>A0A498HLF8</accession>
<feature type="region of interest" description="Disordered" evidence="1">
    <location>
        <begin position="53"/>
        <end position="73"/>
    </location>
</feature>
<dbReference type="Proteomes" id="UP000290289">
    <property type="component" value="Chromosome 16"/>
</dbReference>
<proteinExistence type="predicted"/>
<organism evidence="2 3">
    <name type="scientific">Malus domestica</name>
    <name type="common">Apple</name>
    <name type="synonym">Pyrus malus</name>
    <dbReference type="NCBI Taxonomy" id="3750"/>
    <lineage>
        <taxon>Eukaryota</taxon>
        <taxon>Viridiplantae</taxon>
        <taxon>Streptophyta</taxon>
        <taxon>Embryophyta</taxon>
        <taxon>Tracheophyta</taxon>
        <taxon>Spermatophyta</taxon>
        <taxon>Magnoliopsida</taxon>
        <taxon>eudicotyledons</taxon>
        <taxon>Gunneridae</taxon>
        <taxon>Pentapetalae</taxon>
        <taxon>rosids</taxon>
        <taxon>fabids</taxon>
        <taxon>Rosales</taxon>
        <taxon>Rosaceae</taxon>
        <taxon>Amygdaloideae</taxon>
        <taxon>Maleae</taxon>
        <taxon>Malus</taxon>
    </lineage>
</organism>
<protein>
    <submittedName>
        <fullName evidence="2">Uncharacterized protein</fullName>
    </submittedName>
</protein>